<feature type="repeat" description="WD" evidence="3">
    <location>
        <begin position="430"/>
        <end position="471"/>
    </location>
</feature>
<dbReference type="InterPro" id="IPR020472">
    <property type="entry name" value="WD40_PAC1"/>
</dbReference>
<dbReference type="SUPFAM" id="SSF50978">
    <property type="entry name" value="WD40 repeat-like"/>
    <property type="match status" value="1"/>
</dbReference>
<protein>
    <submittedName>
        <fullName evidence="5">Uncharacterized protein</fullName>
    </submittedName>
</protein>
<dbReference type="EMBL" id="HBIW01005567">
    <property type="protein sequence ID" value="CAE0689156.1"/>
    <property type="molecule type" value="Transcribed_RNA"/>
</dbReference>
<dbReference type="SMART" id="SM00320">
    <property type="entry name" value="WD40"/>
    <property type="match status" value="7"/>
</dbReference>
<reference evidence="6" key="2">
    <citation type="submission" date="2021-11" db="EMBL/GenBank/DDBJ databases">
        <authorList>
            <consortium name="Genoscope - CEA"/>
            <person name="William W."/>
        </authorList>
    </citation>
    <scope>NUCLEOTIDE SEQUENCE</scope>
</reference>
<feature type="region of interest" description="Disordered" evidence="4">
    <location>
        <begin position="20"/>
        <end position="47"/>
    </location>
</feature>
<feature type="repeat" description="WD" evidence="3">
    <location>
        <begin position="557"/>
        <end position="589"/>
    </location>
</feature>
<evidence type="ECO:0000256" key="1">
    <source>
        <dbReference type="ARBA" id="ARBA00022574"/>
    </source>
</evidence>
<feature type="region of interest" description="Disordered" evidence="4">
    <location>
        <begin position="248"/>
        <end position="286"/>
    </location>
</feature>
<dbReference type="PANTHER" id="PTHR14604:SF3">
    <property type="entry name" value="SPERM-ASSOCIATED ANTIGEN 16 PROTEIN"/>
    <property type="match status" value="1"/>
</dbReference>
<dbReference type="OrthoDB" id="538223at2759"/>
<dbReference type="AlphaFoldDB" id="A0A7S3ZNS2"/>
<feature type="repeat" description="WD" evidence="3">
    <location>
        <begin position="388"/>
        <end position="429"/>
    </location>
</feature>
<reference evidence="5" key="1">
    <citation type="submission" date="2021-01" db="EMBL/GenBank/DDBJ databases">
        <authorList>
            <person name="Corre E."/>
            <person name="Pelletier E."/>
            <person name="Niang G."/>
            <person name="Scheremetjew M."/>
            <person name="Finn R."/>
            <person name="Kale V."/>
            <person name="Holt S."/>
            <person name="Cochrane G."/>
            <person name="Meng A."/>
            <person name="Brown T."/>
            <person name="Cohen L."/>
        </authorList>
    </citation>
    <scope>NUCLEOTIDE SEQUENCE</scope>
    <source>
        <strain evidence="5">CCMP1756</strain>
    </source>
</reference>
<dbReference type="Pfam" id="PF00400">
    <property type="entry name" value="WD40"/>
    <property type="match status" value="7"/>
</dbReference>
<dbReference type="PROSITE" id="PS50294">
    <property type="entry name" value="WD_REPEATS_REGION"/>
    <property type="match status" value="6"/>
</dbReference>
<dbReference type="PROSITE" id="PS00678">
    <property type="entry name" value="WD_REPEATS_1"/>
    <property type="match status" value="3"/>
</dbReference>
<feature type="repeat" description="WD" evidence="3">
    <location>
        <begin position="472"/>
        <end position="513"/>
    </location>
</feature>
<dbReference type="InterPro" id="IPR036322">
    <property type="entry name" value="WD40_repeat_dom_sf"/>
</dbReference>
<dbReference type="InterPro" id="IPR050995">
    <property type="entry name" value="WD-F-box_domain-protein"/>
</dbReference>
<dbReference type="PROSITE" id="PS50082">
    <property type="entry name" value="WD_REPEATS_2"/>
    <property type="match status" value="6"/>
</dbReference>
<dbReference type="InterPro" id="IPR019775">
    <property type="entry name" value="WD40_repeat_CS"/>
</dbReference>
<dbReference type="CDD" id="cd00200">
    <property type="entry name" value="WD40"/>
    <property type="match status" value="1"/>
</dbReference>
<evidence type="ECO:0000313" key="7">
    <source>
        <dbReference type="Proteomes" id="UP000789595"/>
    </source>
</evidence>
<keyword evidence="1 3" id="KW-0853">WD repeat</keyword>
<keyword evidence="2" id="KW-0677">Repeat</keyword>
<evidence type="ECO:0000313" key="5">
    <source>
        <dbReference type="EMBL" id="CAE0689156.1"/>
    </source>
</evidence>
<dbReference type="PANTHER" id="PTHR14604">
    <property type="entry name" value="WD40 REPEAT PF20"/>
    <property type="match status" value="1"/>
</dbReference>
<gene>
    <name evidence="5" type="ORF">PCAL00307_LOCUS4590</name>
    <name evidence="6" type="ORF">PECAL_3P22270</name>
</gene>
<sequence>MDEAALDAQNEVEVVEQYEISDDEADEFDYDAVEAPDDEDDDDDDDEDFAAALASVQRLDEKSRAGSTVASQRDIGTPAAKPTLTQVRPEVVDDFIRNFLIKVGMSRTLDNFNSEWYDLQQKGKLAEVYTDTVPDIYVRNQDLDERVVALQQQLDKMRIITEKAQGTWDKFRKERDFHRMHHRRVVQEKAKLTTDLQRLRKHYLSYEPTLKDLQKKYEVAMKEKMLTRLERDRIKARVHTLEAQVQQLQAEKAAATKAPATPKPPRPKRGADSKLPPRDSVPNPYASLTFDPPGIERYQLRRTFKGHVNAVSAAAFHPHKPILATVSDDATWKLWSVPNCDLVMSGEGHRDWISGVDFHPAGSHLATASGDRTVKIWDFAGAACAHTFSDHTQAVWDCAFHHTGDFLASCSMDHTTRLWDLSSLRCRQTLRGHVDSVNACAWQPFSNNICTASGDKTVSIWDARSALCVQTFYGHTNACNGVACNARGDVVASCDADGVVKLWDVRTVTEIGTIHVSTHPVNKVCFDRSGTRIVCAGDDGLVHGYSTDDLSSVLWSGRGHEDAVQGVCFDPADTLLVSTSTDCTFRIWS</sequence>
<dbReference type="InterPro" id="IPR015943">
    <property type="entry name" value="WD40/YVTN_repeat-like_dom_sf"/>
</dbReference>
<evidence type="ECO:0000313" key="6">
    <source>
        <dbReference type="EMBL" id="CAH0372244.1"/>
    </source>
</evidence>
<dbReference type="EMBL" id="CAKKNE010000003">
    <property type="protein sequence ID" value="CAH0372244.1"/>
    <property type="molecule type" value="Genomic_DNA"/>
</dbReference>
<name>A0A7S3ZNS2_9STRA</name>
<feature type="repeat" description="WD" evidence="3">
    <location>
        <begin position="304"/>
        <end position="345"/>
    </location>
</feature>
<evidence type="ECO:0000256" key="4">
    <source>
        <dbReference type="SAM" id="MobiDB-lite"/>
    </source>
</evidence>
<organism evidence="5">
    <name type="scientific">Pelagomonas calceolata</name>
    <dbReference type="NCBI Taxonomy" id="35677"/>
    <lineage>
        <taxon>Eukaryota</taxon>
        <taxon>Sar</taxon>
        <taxon>Stramenopiles</taxon>
        <taxon>Ochrophyta</taxon>
        <taxon>Pelagophyceae</taxon>
        <taxon>Pelagomonadales</taxon>
        <taxon>Pelagomonadaceae</taxon>
        <taxon>Pelagomonas</taxon>
    </lineage>
</organism>
<keyword evidence="7" id="KW-1185">Reference proteome</keyword>
<feature type="repeat" description="WD" evidence="3">
    <location>
        <begin position="346"/>
        <end position="387"/>
    </location>
</feature>
<dbReference type="Gene3D" id="2.130.10.10">
    <property type="entry name" value="YVTN repeat-like/Quinoprotein amine dehydrogenase"/>
    <property type="match status" value="3"/>
</dbReference>
<evidence type="ECO:0000256" key="3">
    <source>
        <dbReference type="PROSITE-ProRule" id="PRU00221"/>
    </source>
</evidence>
<accession>A0A7S3ZNS2</accession>
<dbReference type="Proteomes" id="UP000789595">
    <property type="component" value="Unassembled WGS sequence"/>
</dbReference>
<proteinExistence type="predicted"/>
<evidence type="ECO:0000256" key="2">
    <source>
        <dbReference type="ARBA" id="ARBA00022737"/>
    </source>
</evidence>
<dbReference type="PRINTS" id="PR00320">
    <property type="entry name" value="GPROTEINBRPT"/>
</dbReference>
<dbReference type="InterPro" id="IPR001680">
    <property type="entry name" value="WD40_rpt"/>
</dbReference>